<dbReference type="Pfam" id="PF23357">
    <property type="entry name" value="DUF7088"/>
    <property type="match status" value="1"/>
</dbReference>
<dbReference type="InterPro" id="IPR025646">
    <property type="entry name" value="DUF4350"/>
</dbReference>
<feature type="transmembrane region" description="Helical" evidence="1">
    <location>
        <begin position="72"/>
        <end position="90"/>
    </location>
</feature>
<dbReference type="AlphaFoldDB" id="A0A948W5C9"/>
<feature type="domain" description="DUF7088" evidence="3">
    <location>
        <begin position="102"/>
        <end position="171"/>
    </location>
</feature>
<dbReference type="InterPro" id="IPR055396">
    <property type="entry name" value="DUF7088"/>
</dbReference>
<reference evidence="4" key="1">
    <citation type="submission" date="2021-05" db="EMBL/GenBank/DDBJ databases">
        <title>Energy efficiency and biological interactions define the core microbiome of deep oligotrophic groundwater.</title>
        <authorList>
            <person name="Mehrshad M."/>
            <person name="Lopez-Fernandez M."/>
            <person name="Bell E."/>
            <person name="Bernier-Latmani R."/>
            <person name="Bertilsson S."/>
            <person name="Dopson M."/>
        </authorList>
    </citation>
    <scope>NUCLEOTIDE SEQUENCE</scope>
    <source>
        <strain evidence="4">Modern_marine.mb.64</strain>
    </source>
</reference>
<organism evidence="4 5">
    <name type="scientific">Eiseniibacteriota bacterium</name>
    <dbReference type="NCBI Taxonomy" id="2212470"/>
    <lineage>
        <taxon>Bacteria</taxon>
        <taxon>Candidatus Eiseniibacteriota</taxon>
    </lineage>
</organism>
<evidence type="ECO:0000313" key="5">
    <source>
        <dbReference type="Proteomes" id="UP000777784"/>
    </source>
</evidence>
<feature type="transmembrane region" description="Helical" evidence="1">
    <location>
        <begin position="478"/>
        <end position="499"/>
    </location>
</feature>
<keyword evidence="1" id="KW-1133">Transmembrane helix</keyword>
<keyword evidence="1" id="KW-0472">Membrane</keyword>
<evidence type="ECO:0000259" key="3">
    <source>
        <dbReference type="Pfam" id="PF23357"/>
    </source>
</evidence>
<feature type="domain" description="DUF4350" evidence="2">
    <location>
        <begin position="224"/>
        <end position="446"/>
    </location>
</feature>
<evidence type="ECO:0000256" key="1">
    <source>
        <dbReference type="SAM" id="Phobius"/>
    </source>
</evidence>
<name>A0A948W5C9_UNCEI</name>
<keyword evidence="1" id="KW-0812">Transmembrane</keyword>
<protein>
    <submittedName>
        <fullName evidence="4">GldG family protein</fullName>
    </submittedName>
</protein>
<dbReference type="Pfam" id="PF14258">
    <property type="entry name" value="DUF4350"/>
    <property type="match status" value="1"/>
</dbReference>
<dbReference type="EMBL" id="JAHJDP010000116">
    <property type="protein sequence ID" value="MBU2693172.1"/>
    <property type="molecule type" value="Genomic_DNA"/>
</dbReference>
<dbReference type="Proteomes" id="UP000777784">
    <property type="component" value="Unassembled WGS sequence"/>
</dbReference>
<feature type="transmembrane region" description="Helical" evidence="1">
    <location>
        <begin position="7"/>
        <end position="26"/>
    </location>
</feature>
<evidence type="ECO:0000259" key="2">
    <source>
        <dbReference type="Pfam" id="PF14258"/>
    </source>
</evidence>
<feature type="transmembrane region" description="Helical" evidence="1">
    <location>
        <begin position="32"/>
        <end position="51"/>
    </location>
</feature>
<accession>A0A948W5C9</accession>
<gene>
    <name evidence="4" type="ORF">KJ970_19830</name>
</gene>
<sequence>MKQTRPFVLLLISCVIVLLGVLWSALHNGHPGFPGRLLWITGGAGFLFFLVRTGDEIRFFILHLRSFSEPGLMLTLLLACGFLILGSIAVERSGLRWDLTRQKIYTLKPGSHEIVNEIQNKVEMIAFLKEGTSTWREAGELLGIYVASSRKIEMRRVDPDQDPATARKYGVGEVGLILLRSGDREERVTDLSEQALTAGLIRLISGKGRSILFSRGHEELSPSAVDPTGLSKLTRFLSDDGYQVGVTDLLDPAHFPDPPGVVVIAGPRHDLIPGEIRNLQEFLDRGGRAAIFLDPGVKTELSQPFLSSGIILGDGPIELTEATSKRLGLDEGQILADPTNDHPASSYLGTRALLVGARPVESSEPGRQISESSTLLRTLAGQGGEAPADPSYSVAVASAWQIHAPDDNLTRFRERPWARLIVVGDSDLLTNRYLERQGNRQVVMSFIHWLAEEDILLRSEAKQQQPVLLLDETIIRTLWLIMMILLPLAFLLLGITIWLRRRSVGRG</sequence>
<comment type="caution">
    <text evidence="4">The sequence shown here is derived from an EMBL/GenBank/DDBJ whole genome shotgun (WGS) entry which is preliminary data.</text>
</comment>
<evidence type="ECO:0000313" key="4">
    <source>
        <dbReference type="EMBL" id="MBU2693172.1"/>
    </source>
</evidence>
<proteinExistence type="predicted"/>